<dbReference type="GO" id="GO:0005634">
    <property type="term" value="C:nucleus"/>
    <property type="evidence" value="ECO:0007669"/>
    <property type="project" value="TreeGrafter"/>
</dbReference>
<dbReference type="GO" id="GO:0031593">
    <property type="term" value="F:polyubiquitin modification-dependent protein binding"/>
    <property type="evidence" value="ECO:0007669"/>
    <property type="project" value="TreeGrafter"/>
</dbReference>
<organism evidence="3 4">
    <name type="scientific">Penicillium angulare</name>
    <dbReference type="NCBI Taxonomy" id="116970"/>
    <lineage>
        <taxon>Eukaryota</taxon>
        <taxon>Fungi</taxon>
        <taxon>Dikarya</taxon>
        <taxon>Ascomycota</taxon>
        <taxon>Pezizomycotina</taxon>
        <taxon>Eurotiomycetes</taxon>
        <taxon>Eurotiomycetidae</taxon>
        <taxon>Eurotiales</taxon>
        <taxon>Aspergillaceae</taxon>
        <taxon>Penicillium</taxon>
    </lineage>
</organism>
<feature type="region of interest" description="Disordered" evidence="1">
    <location>
        <begin position="631"/>
        <end position="651"/>
    </location>
</feature>
<dbReference type="GO" id="GO:0008540">
    <property type="term" value="C:proteasome regulatory particle, base subcomplex"/>
    <property type="evidence" value="ECO:0007669"/>
    <property type="project" value="TreeGrafter"/>
</dbReference>
<feature type="region of interest" description="Disordered" evidence="1">
    <location>
        <begin position="514"/>
        <end position="533"/>
    </location>
</feature>
<dbReference type="AlphaFoldDB" id="A0A9W9JW57"/>
<dbReference type="InterPro" id="IPR027040">
    <property type="entry name" value="PSMD4"/>
</dbReference>
<dbReference type="PROSITE" id="PS50181">
    <property type="entry name" value="FBOX"/>
    <property type="match status" value="1"/>
</dbReference>
<evidence type="ECO:0000313" key="4">
    <source>
        <dbReference type="Proteomes" id="UP001149165"/>
    </source>
</evidence>
<feature type="compositionally biased region" description="Low complexity" evidence="1">
    <location>
        <begin position="521"/>
        <end position="531"/>
    </location>
</feature>
<feature type="compositionally biased region" description="Polar residues" evidence="1">
    <location>
        <begin position="633"/>
        <end position="648"/>
    </location>
</feature>
<evidence type="ECO:0000256" key="1">
    <source>
        <dbReference type="SAM" id="MobiDB-lite"/>
    </source>
</evidence>
<dbReference type="Proteomes" id="UP001149165">
    <property type="component" value="Unassembled WGS sequence"/>
</dbReference>
<dbReference type="InterPro" id="IPR001810">
    <property type="entry name" value="F-box_dom"/>
</dbReference>
<dbReference type="InterPro" id="IPR036322">
    <property type="entry name" value="WD40_repeat_dom_sf"/>
</dbReference>
<dbReference type="CDD" id="cd09917">
    <property type="entry name" value="F-box_SF"/>
    <property type="match status" value="1"/>
</dbReference>
<evidence type="ECO:0000313" key="3">
    <source>
        <dbReference type="EMBL" id="KAJ5083342.1"/>
    </source>
</evidence>
<comment type="caution">
    <text evidence="3">The sequence shown here is derived from an EMBL/GenBank/DDBJ whole genome shotgun (WGS) entry which is preliminary data.</text>
</comment>
<dbReference type="GO" id="GO:0043161">
    <property type="term" value="P:proteasome-mediated ubiquitin-dependent protein catabolic process"/>
    <property type="evidence" value="ECO:0007669"/>
    <property type="project" value="TreeGrafter"/>
</dbReference>
<feature type="region of interest" description="Disordered" evidence="1">
    <location>
        <begin position="1"/>
        <end position="67"/>
    </location>
</feature>
<dbReference type="Gene3D" id="1.20.1280.50">
    <property type="match status" value="1"/>
</dbReference>
<dbReference type="SUPFAM" id="SSF81383">
    <property type="entry name" value="F-box domain"/>
    <property type="match status" value="1"/>
</dbReference>
<feature type="domain" description="F-box" evidence="2">
    <location>
        <begin position="102"/>
        <end position="148"/>
    </location>
</feature>
<dbReference type="PANTHER" id="PTHR10223">
    <property type="entry name" value="26S PROTEASOME NON-ATPASE REGULATORY SUBUNIT 4"/>
    <property type="match status" value="1"/>
</dbReference>
<dbReference type="GO" id="GO:0005829">
    <property type="term" value="C:cytosol"/>
    <property type="evidence" value="ECO:0007669"/>
    <property type="project" value="TreeGrafter"/>
</dbReference>
<feature type="region of interest" description="Disordered" evidence="1">
    <location>
        <begin position="958"/>
        <end position="1007"/>
    </location>
</feature>
<reference evidence="3" key="1">
    <citation type="submission" date="2022-11" db="EMBL/GenBank/DDBJ databases">
        <authorList>
            <person name="Petersen C."/>
        </authorList>
    </citation>
    <scope>NUCLEOTIDE SEQUENCE</scope>
    <source>
        <strain evidence="3">IBT 30069</strain>
    </source>
</reference>
<evidence type="ECO:0000259" key="2">
    <source>
        <dbReference type="PROSITE" id="PS50181"/>
    </source>
</evidence>
<name>A0A9W9JW57_9EURO</name>
<dbReference type="SMART" id="SM00726">
    <property type="entry name" value="UIM"/>
    <property type="match status" value="3"/>
</dbReference>
<dbReference type="Pfam" id="PF12937">
    <property type="entry name" value="F-box-like"/>
    <property type="match status" value="1"/>
</dbReference>
<dbReference type="InterPro" id="IPR003903">
    <property type="entry name" value="UIM_dom"/>
</dbReference>
<dbReference type="InterPro" id="IPR015943">
    <property type="entry name" value="WD40/YVTN_repeat-like_dom_sf"/>
</dbReference>
<feature type="region of interest" description="Disordered" evidence="1">
    <location>
        <begin position="1081"/>
        <end position="1112"/>
    </location>
</feature>
<dbReference type="SUPFAM" id="SSF50978">
    <property type="entry name" value="WD40 repeat-like"/>
    <property type="match status" value="1"/>
</dbReference>
<dbReference type="InterPro" id="IPR036047">
    <property type="entry name" value="F-box-like_dom_sf"/>
</dbReference>
<dbReference type="PANTHER" id="PTHR10223:SF2">
    <property type="entry name" value="F-BOX AND WD DOMAIN PROTEIN (AFU_ORTHOLOGUE AFUA_6G11400)"/>
    <property type="match status" value="1"/>
</dbReference>
<proteinExistence type="predicted"/>
<protein>
    <recommendedName>
        <fullName evidence="2">F-box domain-containing protein</fullName>
    </recommendedName>
</protein>
<accession>A0A9W9JW57</accession>
<dbReference type="EMBL" id="JAPQKH010000008">
    <property type="protein sequence ID" value="KAJ5083342.1"/>
    <property type="molecule type" value="Genomic_DNA"/>
</dbReference>
<sequence>MQPESSAVQKTPLPDSPPSDSRPIQYGNDSEAGPVPGALHPEKHQESTGLVWSTPEPKYTPLKDTVSTPPLARRVSQYEDASMLGRKNPEPRLQVFAGAQSKISFEALPNEVLTHILSNLPPQSLSDITLVSRRLHALVTTPHAWRSAFSRFFPGAQALEDARSVDLRNSVDQASDRRYFARLTALASWRSEYILRTRLMRSLSRGKPVEFPSKGHGPVHSATTRNGSAVSTYTSQLLFPVSRMHGSFNNPEKEPVFIHGASEQGIASTSNPAAVKVSSWGLSDHQMFRHFADMFPGDAPYGLGAGEMAGMSNSMDVSQPYGMIYGEGCPQGRSYFISSTEQRGRFLGISDLGSHPKSGIPASNMITHAICSVWIAKSSSILKTTGGLIAMMTGSSSGLLTAYALGPHPTYGKRYERGQVTARWVLCPGVPIIGIAIDDNYSPSRNSQHRVWAVVLNALGEIFYLTDLPIQPEVSASTNLNAEQYDELAWKTGRSARWELVELSRRTARPDPFNRELVDGSYSPRSSSDSLRLSEDQIAAETKEIEIFLSFKPKHFRKVCEGWNMQRDLQVDFAGDDGRGSGESIIVIARGTDESEKASIRRYIRATPKADAKSVSGTSYQEQPRSIFGGPIGSSTPVSIPASPSSGQVHDPAKNVSEWKITNFIFGDRKPVEVTISALDNSMFATLTTGEDPLLAMSQSSFSSATSSPMLPHMEQPRSSLEVPGQRARYLAVGTASGSIYIWDIRALAARNVDVVNSVSPLRIIQTDSPQVSCVALTSLYLVHGGNDGLVQAWDPLASSTRPIRTINSRFSSRARRRLVQAEATMHGVGNNYFAAGAISLDTDPTILRGMVSLGTHLRYWSYSSSGADQYKSNKRRLRHTLRGNNAAGGGQRFNTSGRGAIHDFIADEQVEIERQKIEDDQKHAHLSTRFGVDLLGPDIDEEQLLAYAQLLSEEAYSGDAQKGEQDQPTIASSVSTSLSDHAGPSPSGIDGMSSSSSPYQEPTDYTDVDDDLAEAIRLSLLSDRPDTRAPIDQTPSIPIKYAKGVKRHSTSPGIPDGESSRQKEMDDLEFAIQLSLAEDQSREIQEWEEFPVLPPGSSQESGKGKGKARAI</sequence>
<keyword evidence="4" id="KW-1185">Reference proteome</keyword>
<dbReference type="OrthoDB" id="2095648at2759"/>
<feature type="region of interest" description="Disordered" evidence="1">
    <location>
        <begin position="1025"/>
        <end position="1068"/>
    </location>
</feature>
<dbReference type="SMART" id="SM00256">
    <property type="entry name" value="FBOX"/>
    <property type="match status" value="1"/>
</dbReference>
<feature type="compositionally biased region" description="Polar residues" evidence="1">
    <location>
        <begin position="967"/>
        <end position="980"/>
    </location>
</feature>
<reference evidence="3" key="2">
    <citation type="journal article" date="2023" name="IMA Fungus">
        <title>Comparative genomic study of the Penicillium genus elucidates a diverse pangenome and 15 lateral gene transfer events.</title>
        <authorList>
            <person name="Petersen C."/>
            <person name="Sorensen T."/>
            <person name="Nielsen M.R."/>
            <person name="Sondergaard T.E."/>
            <person name="Sorensen J.L."/>
            <person name="Fitzpatrick D.A."/>
            <person name="Frisvad J.C."/>
            <person name="Nielsen K.L."/>
        </authorList>
    </citation>
    <scope>NUCLEOTIDE SEQUENCE</scope>
    <source>
        <strain evidence="3">IBT 30069</strain>
    </source>
</reference>
<dbReference type="Gene3D" id="2.130.10.10">
    <property type="entry name" value="YVTN repeat-like/Quinoprotein amine dehydrogenase"/>
    <property type="match status" value="1"/>
</dbReference>
<gene>
    <name evidence="3" type="ORF">N7456_012769</name>
</gene>
<feature type="compositionally biased region" description="Low complexity" evidence="1">
    <location>
        <begin position="984"/>
        <end position="999"/>
    </location>
</feature>